<reference evidence="2" key="1">
    <citation type="submission" date="2016-01" db="EMBL/GenBank/DDBJ databases">
        <authorList>
            <person name="Peeters C."/>
        </authorList>
    </citation>
    <scope>NUCLEOTIDE SEQUENCE</scope>
    <source>
        <strain evidence="2">LMG 29321</strain>
    </source>
</reference>
<keyword evidence="3" id="KW-1185">Reference proteome</keyword>
<keyword evidence="1" id="KW-0732">Signal</keyword>
<proteinExistence type="predicted"/>
<comment type="caution">
    <text evidence="2">The sequence shown here is derived from an EMBL/GenBank/DDBJ whole genome shotgun (WGS) entry which is preliminary data.</text>
</comment>
<organism evidence="2 3">
    <name type="scientific">Caballeronia calidae</name>
    <dbReference type="NCBI Taxonomy" id="1777139"/>
    <lineage>
        <taxon>Bacteria</taxon>
        <taxon>Pseudomonadati</taxon>
        <taxon>Pseudomonadota</taxon>
        <taxon>Betaproteobacteria</taxon>
        <taxon>Burkholderiales</taxon>
        <taxon>Burkholderiaceae</taxon>
        <taxon>Caballeronia</taxon>
    </lineage>
</organism>
<dbReference type="PROSITE" id="PS51257">
    <property type="entry name" value="PROKAR_LIPOPROTEIN"/>
    <property type="match status" value="1"/>
</dbReference>
<evidence type="ECO:0000256" key="1">
    <source>
        <dbReference type="SAM" id="SignalP"/>
    </source>
</evidence>
<dbReference type="InterPro" id="IPR047937">
    <property type="entry name" value="Eex_IncN-like"/>
</dbReference>
<dbReference type="AlphaFoldDB" id="A0A158ENS0"/>
<feature type="signal peptide" evidence="1">
    <location>
        <begin position="1"/>
        <end position="21"/>
    </location>
</feature>
<protein>
    <recommendedName>
        <fullName evidence="4">Lipoprotein</fullName>
    </recommendedName>
</protein>
<dbReference type="RefSeq" id="WP_062613286.1">
    <property type="nucleotide sequence ID" value="NZ_FCOX02000264.1"/>
</dbReference>
<gene>
    <name evidence="2" type="ORF">AWB78_08653</name>
</gene>
<dbReference type="EMBL" id="FCOX02000264">
    <property type="protein sequence ID" value="SAL07607.1"/>
    <property type="molecule type" value="Genomic_DNA"/>
</dbReference>
<evidence type="ECO:0000313" key="2">
    <source>
        <dbReference type="EMBL" id="SAL07607.1"/>
    </source>
</evidence>
<dbReference type="Proteomes" id="UP000071859">
    <property type="component" value="Unassembled WGS sequence"/>
</dbReference>
<accession>A0A158ENS0</accession>
<dbReference type="NCBIfam" id="NF033894">
    <property type="entry name" value="Eex_IncN"/>
    <property type="match status" value="1"/>
</dbReference>
<evidence type="ECO:0008006" key="4">
    <source>
        <dbReference type="Google" id="ProtNLM"/>
    </source>
</evidence>
<evidence type="ECO:0000313" key="3">
    <source>
        <dbReference type="Proteomes" id="UP000071859"/>
    </source>
</evidence>
<dbReference type="OrthoDB" id="6944087at2"/>
<sequence>MKKAALMFLSLAILSACGRDADHPAQTKDWYVQHDTERLARVSECNNDAAQKVTPDCQNALTAQAQVVAFGK</sequence>
<feature type="chain" id="PRO_5007625305" description="Lipoprotein" evidence="1">
    <location>
        <begin position="22"/>
        <end position="72"/>
    </location>
</feature>
<name>A0A158ENS0_9BURK</name>